<sequence>MKTTYKPLSLFIYLMLLFSITKADETSYQNQFEFLKIPLENATLIENELTMLKSTAGVSISMILNTGIWWGCAKRRDLSLEW</sequence>
<dbReference type="EMBL" id="CP103300">
    <property type="protein sequence ID" value="UYM14889.1"/>
    <property type="molecule type" value="Genomic_DNA"/>
</dbReference>
<protein>
    <submittedName>
        <fullName evidence="2">Uncharacterized protein</fullName>
    </submittedName>
</protein>
<accession>A0ABY6GR61</accession>
<evidence type="ECO:0000256" key="1">
    <source>
        <dbReference type="SAM" id="SignalP"/>
    </source>
</evidence>
<reference evidence="2" key="1">
    <citation type="submission" date="2022-10" db="EMBL/GenBank/DDBJ databases">
        <title>Completed Genome Sequence of two octocoral isolated bacterium, Endozoicomonas euniceicola EF212T and Endozoicomonas gorgoniicola PS125T.</title>
        <authorList>
            <person name="Chiou Y.-J."/>
            <person name="Chen Y.-H."/>
        </authorList>
    </citation>
    <scope>NUCLEOTIDE SEQUENCE</scope>
    <source>
        <strain evidence="2">EF212</strain>
    </source>
</reference>
<keyword evidence="1" id="KW-0732">Signal</keyword>
<evidence type="ECO:0000313" key="3">
    <source>
        <dbReference type="Proteomes" id="UP001163255"/>
    </source>
</evidence>
<keyword evidence="3" id="KW-1185">Reference proteome</keyword>
<evidence type="ECO:0000313" key="2">
    <source>
        <dbReference type="EMBL" id="UYM14889.1"/>
    </source>
</evidence>
<feature type="chain" id="PRO_5046329647" evidence="1">
    <location>
        <begin position="24"/>
        <end position="82"/>
    </location>
</feature>
<name>A0ABY6GR61_9GAMM</name>
<dbReference type="RefSeq" id="WP_262596621.1">
    <property type="nucleotide sequence ID" value="NZ_CP103300.1"/>
</dbReference>
<organism evidence="2 3">
    <name type="scientific">Endozoicomonas euniceicola</name>
    <dbReference type="NCBI Taxonomy" id="1234143"/>
    <lineage>
        <taxon>Bacteria</taxon>
        <taxon>Pseudomonadati</taxon>
        <taxon>Pseudomonadota</taxon>
        <taxon>Gammaproteobacteria</taxon>
        <taxon>Oceanospirillales</taxon>
        <taxon>Endozoicomonadaceae</taxon>
        <taxon>Endozoicomonas</taxon>
    </lineage>
</organism>
<proteinExistence type="predicted"/>
<feature type="signal peptide" evidence="1">
    <location>
        <begin position="1"/>
        <end position="23"/>
    </location>
</feature>
<gene>
    <name evidence="2" type="ORF">NX720_18640</name>
</gene>
<dbReference type="Proteomes" id="UP001163255">
    <property type="component" value="Chromosome"/>
</dbReference>